<dbReference type="Proteomes" id="UP000266841">
    <property type="component" value="Unassembled WGS sequence"/>
</dbReference>
<accession>K0SJA2</accession>
<evidence type="ECO:0000313" key="2">
    <source>
        <dbReference type="Proteomes" id="UP000266841"/>
    </source>
</evidence>
<sequence length="151" mass="16257">MGGRMQNGLRSWSRRAVRVDPTSNVGCPRGTSGFSVSMFPHSNELVGGIRATPTHLAVASTLRPYLATDPQPCLSFRPSVLSQWVPVVVSSVVVKKRVHVFVDFGVLFELCRQALRSEPAAAGGPRFPGLSVPPTSYVWLATEQAIRLVGG</sequence>
<proteinExistence type="predicted"/>
<keyword evidence="2" id="KW-1185">Reference proteome</keyword>
<reference evidence="1 2" key="1">
    <citation type="journal article" date="2012" name="Genome Biol.">
        <title>Genome and low-iron response of an oceanic diatom adapted to chronic iron limitation.</title>
        <authorList>
            <person name="Lommer M."/>
            <person name="Specht M."/>
            <person name="Roy A.S."/>
            <person name="Kraemer L."/>
            <person name="Andreson R."/>
            <person name="Gutowska M.A."/>
            <person name="Wolf J."/>
            <person name="Bergner S.V."/>
            <person name="Schilhabel M.B."/>
            <person name="Klostermeier U.C."/>
            <person name="Beiko R.G."/>
            <person name="Rosenstiel P."/>
            <person name="Hippler M."/>
            <person name="Laroche J."/>
        </authorList>
    </citation>
    <scope>NUCLEOTIDE SEQUENCE [LARGE SCALE GENOMIC DNA]</scope>
    <source>
        <strain evidence="1 2">CCMP1005</strain>
    </source>
</reference>
<dbReference type="EMBL" id="AGNL01024919">
    <property type="protein sequence ID" value="EJK58552.1"/>
    <property type="molecule type" value="Genomic_DNA"/>
</dbReference>
<protein>
    <submittedName>
        <fullName evidence="1">Uncharacterized protein</fullName>
    </submittedName>
</protein>
<dbReference type="AlphaFoldDB" id="K0SJA2"/>
<feature type="non-terminal residue" evidence="1">
    <location>
        <position position="151"/>
    </location>
</feature>
<gene>
    <name evidence="1" type="ORF">THAOC_21313</name>
</gene>
<comment type="caution">
    <text evidence="1">The sequence shown here is derived from an EMBL/GenBank/DDBJ whole genome shotgun (WGS) entry which is preliminary data.</text>
</comment>
<name>K0SJA2_THAOC</name>
<evidence type="ECO:0000313" key="1">
    <source>
        <dbReference type="EMBL" id="EJK58552.1"/>
    </source>
</evidence>
<organism evidence="1 2">
    <name type="scientific">Thalassiosira oceanica</name>
    <name type="common">Marine diatom</name>
    <dbReference type="NCBI Taxonomy" id="159749"/>
    <lineage>
        <taxon>Eukaryota</taxon>
        <taxon>Sar</taxon>
        <taxon>Stramenopiles</taxon>
        <taxon>Ochrophyta</taxon>
        <taxon>Bacillariophyta</taxon>
        <taxon>Coscinodiscophyceae</taxon>
        <taxon>Thalassiosirophycidae</taxon>
        <taxon>Thalassiosirales</taxon>
        <taxon>Thalassiosiraceae</taxon>
        <taxon>Thalassiosira</taxon>
    </lineage>
</organism>